<accession>A0AAV7HS51</accession>
<protein>
    <submittedName>
        <fullName evidence="1">Uncharacterized protein</fullName>
    </submittedName>
</protein>
<proteinExistence type="predicted"/>
<evidence type="ECO:0000313" key="2">
    <source>
        <dbReference type="Proteomes" id="UP000775213"/>
    </source>
</evidence>
<dbReference type="EMBL" id="JAGFBR010000001">
    <property type="protein sequence ID" value="KAH0470492.1"/>
    <property type="molecule type" value="Genomic_DNA"/>
</dbReference>
<dbReference type="Proteomes" id="UP000775213">
    <property type="component" value="Unassembled WGS sequence"/>
</dbReference>
<organism evidence="1 2">
    <name type="scientific">Dendrobium chrysotoxum</name>
    <name type="common">Orchid</name>
    <dbReference type="NCBI Taxonomy" id="161865"/>
    <lineage>
        <taxon>Eukaryota</taxon>
        <taxon>Viridiplantae</taxon>
        <taxon>Streptophyta</taxon>
        <taxon>Embryophyta</taxon>
        <taxon>Tracheophyta</taxon>
        <taxon>Spermatophyta</taxon>
        <taxon>Magnoliopsida</taxon>
        <taxon>Liliopsida</taxon>
        <taxon>Asparagales</taxon>
        <taxon>Orchidaceae</taxon>
        <taxon>Epidendroideae</taxon>
        <taxon>Malaxideae</taxon>
        <taxon>Dendrobiinae</taxon>
        <taxon>Dendrobium</taxon>
    </lineage>
</organism>
<sequence>MEVDLIGPLERSVLVPMTTNLLEVVKECGVDVKLDLSLGLSSGEMECRKRVRETNEIVVVRKPKMEEEQMPYCLQVMPKVFIGPKGYCYAYMMPCWVPIYMKVIENNLYEPSDNPNLVLETDGVAAI</sequence>
<keyword evidence="2" id="KW-1185">Reference proteome</keyword>
<gene>
    <name evidence="1" type="ORF">IEQ34_000215</name>
</gene>
<reference evidence="1 2" key="1">
    <citation type="journal article" date="2021" name="Hortic Res">
        <title>Chromosome-scale assembly of the Dendrobium chrysotoxum genome enhances the understanding of orchid evolution.</title>
        <authorList>
            <person name="Zhang Y."/>
            <person name="Zhang G.Q."/>
            <person name="Zhang D."/>
            <person name="Liu X.D."/>
            <person name="Xu X.Y."/>
            <person name="Sun W.H."/>
            <person name="Yu X."/>
            <person name="Zhu X."/>
            <person name="Wang Z.W."/>
            <person name="Zhao X."/>
            <person name="Zhong W.Y."/>
            <person name="Chen H."/>
            <person name="Yin W.L."/>
            <person name="Huang T."/>
            <person name="Niu S.C."/>
            <person name="Liu Z.J."/>
        </authorList>
    </citation>
    <scope>NUCLEOTIDE SEQUENCE [LARGE SCALE GENOMIC DNA]</scope>
    <source>
        <strain evidence="1">Lindl</strain>
    </source>
</reference>
<evidence type="ECO:0000313" key="1">
    <source>
        <dbReference type="EMBL" id="KAH0470492.1"/>
    </source>
</evidence>
<name>A0AAV7HS51_DENCH</name>
<comment type="caution">
    <text evidence="1">The sequence shown here is derived from an EMBL/GenBank/DDBJ whole genome shotgun (WGS) entry which is preliminary data.</text>
</comment>
<dbReference type="AlphaFoldDB" id="A0AAV7HS51"/>